<accession>A0ABX3ESW0</accession>
<name>A0ABX3ESW0_9BACL</name>
<protein>
    <submittedName>
        <fullName evidence="1">Osmotically inducible protein C</fullName>
    </submittedName>
</protein>
<dbReference type="RefSeq" id="WP_074106697.1">
    <property type="nucleotide sequence ID" value="NZ_LVWI01000002.1"/>
</dbReference>
<dbReference type="InterPro" id="IPR003718">
    <property type="entry name" value="OsmC/Ohr_fam"/>
</dbReference>
<dbReference type="SUPFAM" id="SSF82784">
    <property type="entry name" value="OsmC-like"/>
    <property type="match status" value="1"/>
</dbReference>
<dbReference type="PANTHER" id="PTHR35368:SF1">
    <property type="entry name" value="HYDROPEROXIDE REDUCTASE"/>
    <property type="match status" value="1"/>
</dbReference>
<evidence type="ECO:0000313" key="2">
    <source>
        <dbReference type="Proteomes" id="UP000186058"/>
    </source>
</evidence>
<reference evidence="1 2" key="1">
    <citation type="submission" date="2016-03" db="EMBL/GenBank/DDBJ databases">
        <authorList>
            <person name="Sant'Anna F.H."/>
            <person name="Ambrosini A."/>
            <person name="Souza R."/>
            <person name="Bach E."/>
            <person name="Fernandes G."/>
            <person name="Balsanelli E."/>
            <person name="Baura V.A."/>
            <person name="Souza E.M."/>
            <person name="Passaglia L."/>
        </authorList>
    </citation>
    <scope>NUCLEOTIDE SEQUENCE [LARGE SCALE GENOMIC DNA]</scope>
    <source>
        <strain evidence="1 2">P26E</strain>
    </source>
</reference>
<dbReference type="Gene3D" id="3.30.300.20">
    <property type="match status" value="1"/>
</dbReference>
<organism evidence="1 2">
    <name type="scientific">Paenibacillus helianthi</name>
    <dbReference type="NCBI Taxonomy" id="1349432"/>
    <lineage>
        <taxon>Bacteria</taxon>
        <taxon>Bacillati</taxon>
        <taxon>Bacillota</taxon>
        <taxon>Bacilli</taxon>
        <taxon>Bacillales</taxon>
        <taxon>Paenibacillaceae</taxon>
        <taxon>Paenibacillus</taxon>
    </lineage>
</organism>
<evidence type="ECO:0000313" key="1">
    <source>
        <dbReference type="EMBL" id="OKP91025.1"/>
    </source>
</evidence>
<dbReference type="EMBL" id="LVWI01000002">
    <property type="protein sequence ID" value="OKP91025.1"/>
    <property type="molecule type" value="Genomic_DNA"/>
</dbReference>
<dbReference type="InterPro" id="IPR015946">
    <property type="entry name" value="KH_dom-like_a/b"/>
</dbReference>
<proteinExistence type="predicted"/>
<dbReference type="PANTHER" id="PTHR35368">
    <property type="entry name" value="HYDROPEROXIDE REDUCTASE"/>
    <property type="match status" value="1"/>
</dbReference>
<gene>
    <name evidence="1" type="ORF">A3844_04045</name>
</gene>
<sequence>MNNNRGLINGLDVDALKQFAGAVAQNSKDGIAQFQVTTEWTGGTNSASSIKEMMLGEQKLERDFQILIDEPAELLGANLAANPQEYLMAALNACMIVGYVAAASLENVHLKSLKIHTKGQLDLRGFLGLDENIKPGYEELQYKVVVSGDGTQEQWNRIHETVIRTSPNRWNIANAIQLNSEFVIE</sequence>
<dbReference type="Pfam" id="PF02566">
    <property type="entry name" value="OsmC"/>
    <property type="match status" value="1"/>
</dbReference>
<dbReference type="InterPro" id="IPR036102">
    <property type="entry name" value="OsmC/Ohrsf"/>
</dbReference>
<dbReference type="InterPro" id="IPR052924">
    <property type="entry name" value="OsmC/Ohr_hydroprdx_reductase"/>
</dbReference>
<keyword evidence="2" id="KW-1185">Reference proteome</keyword>
<comment type="caution">
    <text evidence="1">The sequence shown here is derived from an EMBL/GenBank/DDBJ whole genome shotgun (WGS) entry which is preliminary data.</text>
</comment>
<dbReference type="Proteomes" id="UP000186058">
    <property type="component" value="Unassembled WGS sequence"/>
</dbReference>